<reference evidence="2 3" key="1">
    <citation type="submission" date="2024-03" db="EMBL/GenBank/DDBJ databases">
        <title>Human intestinal bacterial collection.</title>
        <authorList>
            <person name="Pauvert C."/>
            <person name="Hitch T.C.A."/>
            <person name="Clavel T."/>
        </authorList>
    </citation>
    <scope>NUCLEOTIDE SEQUENCE [LARGE SCALE GENOMIC DNA]</scope>
    <source>
        <strain evidence="2 3">CLA-SR-H028</strain>
    </source>
</reference>
<keyword evidence="1" id="KW-0812">Transmembrane</keyword>
<keyword evidence="1" id="KW-0472">Membrane</keyword>
<feature type="transmembrane region" description="Helical" evidence="1">
    <location>
        <begin position="318"/>
        <end position="338"/>
    </location>
</feature>
<feature type="transmembrane region" description="Helical" evidence="1">
    <location>
        <begin position="40"/>
        <end position="59"/>
    </location>
</feature>
<feature type="transmembrane region" description="Helical" evidence="1">
    <location>
        <begin position="228"/>
        <end position="244"/>
    </location>
</feature>
<accession>A0ABV1DU81</accession>
<dbReference type="PANTHER" id="PTHR11328:SF24">
    <property type="entry name" value="MAJOR FACILITATOR SUPERFAMILY (MFS) PROFILE DOMAIN-CONTAINING PROTEIN"/>
    <property type="match status" value="1"/>
</dbReference>
<feature type="transmembrane region" description="Helical" evidence="1">
    <location>
        <begin position="264"/>
        <end position="286"/>
    </location>
</feature>
<dbReference type="RefSeq" id="WP_148392414.1">
    <property type="nucleotide sequence ID" value="NZ_JBBMFP010000030.1"/>
</dbReference>
<dbReference type="PANTHER" id="PTHR11328">
    <property type="entry name" value="MAJOR FACILITATOR SUPERFAMILY DOMAIN-CONTAINING PROTEIN"/>
    <property type="match status" value="1"/>
</dbReference>
<feature type="transmembrane region" description="Helical" evidence="1">
    <location>
        <begin position="12"/>
        <end position="34"/>
    </location>
</feature>
<dbReference type="EMBL" id="JBBMFP010000030">
    <property type="protein sequence ID" value="MEQ2433957.1"/>
    <property type="molecule type" value="Genomic_DNA"/>
</dbReference>
<feature type="transmembrane region" description="Helical" evidence="1">
    <location>
        <begin position="293"/>
        <end position="312"/>
    </location>
</feature>
<comment type="caution">
    <text evidence="2">The sequence shown here is derived from an EMBL/GenBank/DDBJ whole genome shotgun (WGS) entry which is preliminary data.</text>
</comment>
<feature type="transmembrane region" description="Helical" evidence="1">
    <location>
        <begin position="405"/>
        <end position="423"/>
    </location>
</feature>
<dbReference type="Pfam" id="PF13347">
    <property type="entry name" value="MFS_2"/>
    <property type="match status" value="1"/>
</dbReference>
<keyword evidence="1" id="KW-1133">Transmembrane helix</keyword>
<feature type="transmembrane region" description="Helical" evidence="1">
    <location>
        <begin position="80"/>
        <end position="101"/>
    </location>
</feature>
<dbReference type="InterPro" id="IPR001927">
    <property type="entry name" value="Na/Gal_symport"/>
</dbReference>
<evidence type="ECO:0000313" key="2">
    <source>
        <dbReference type="EMBL" id="MEQ2433957.1"/>
    </source>
</evidence>
<evidence type="ECO:0000313" key="3">
    <source>
        <dbReference type="Proteomes" id="UP001457898"/>
    </source>
</evidence>
<dbReference type="SUPFAM" id="SSF103473">
    <property type="entry name" value="MFS general substrate transporter"/>
    <property type="match status" value="1"/>
</dbReference>
<dbReference type="Proteomes" id="UP001457898">
    <property type="component" value="Unassembled WGS sequence"/>
</dbReference>
<protein>
    <submittedName>
        <fullName evidence="2">MFS transporter</fullName>
    </submittedName>
</protein>
<feature type="transmembrane region" description="Helical" evidence="1">
    <location>
        <begin position="358"/>
        <end position="385"/>
    </location>
</feature>
<sequence length="445" mass="48015">MNKITMKEKISYGFGDLACNTLFTVISSYLMFFYTDIAGIGLAAVGTIMLVSRVVDAVTDPLMGNIVDRTNTKWGKARPYVLWMAVPFAISGVLMFTVPDLSSQGKFIYALITYVLFCVVYTALNIPYTTMLSNLTDDSGARLSFNMFKMIGSSAGAFIASGVTLSLVEKLGGTNRKAGFAGAIAVYGVVGVVLLIICFKNTKERIVPIQEKITLRESLSAAAKNKPWVLLCAMSFVSFTGLIIKNQGTMYYAKYYLENEKAAASLLAIPNLLAIPLAFVVPAVAMKIGKRNCVLWGNVIFIGSLAGTFLAGKSFPLLMFWAVLGAVGLRTANAVPYVMMADAIDYSEWKTGIRPQGLLTSFSGFMVKLGMAAAGVIGAAVMSAGGYVENAVQSASSVNAIRANFIWIPMALSVVCVILSLLYDLDKKYPKIIEELHQRKAESGR</sequence>
<feature type="transmembrane region" description="Helical" evidence="1">
    <location>
        <begin position="180"/>
        <end position="199"/>
    </location>
</feature>
<name>A0ABV1DU81_9FIRM</name>
<organism evidence="2 3">
    <name type="scientific">Blautia caccae</name>
    <dbReference type="NCBI Taxonomy" id="3133175"/>
    <lineage>
        <taxon>Bacteria</taxon>
        <taxon>Bacillati</taxon>
        <taxon>Bacillota</taxon>
        <taxon>Clostridia</taxon>
        <taxon>Lachnospirales</taxon>
        <taxon>Lachnospiraceae</taxon>
        <taxon>Blautia</taxon>
    </lineage>
</organism>
<keyword evidence="3" id="KW-1185">Reference proteome</keyword>
<feature type="transmembrane region" description="Helical" evidence="1">
    <location>
        <begin position="107"/>
        <end position="126"/>
    </location>
</feature>
<dbReference type="CDD" id="cd17332">
    <property type="entry name" value="MFS_MelB_like"/>
    <property type="match status" value="1"/>
</dbReference>
<dbReference type="NCBIfam" id="TIGR00792">
    <property type="entry name" value="gph"/>
    <property type="match status" value="1"/>
</dbReference>
<evidence type="ECO:0000256" key="1">
    <source>
        <dbReference type="SAM" id="Phobius"/>
    </source>
</evidence>
<proteinExistence type="predicted"/>
<dbReference type="Gene3D" id="1.20.1250.20">
    <property type="entry name" value="MFS general substrate transporter like domains"/>
    <property type="match status" value="2"/>
</dbReference>
<feature type="transmembrane region" description="Helical" evidence="1">
    <location>
        <begin position="147"/>
        <end position="168"/>
    </location>
</feature>
<gene>
    <name evidence="2" type="ORF">WMO65_23460</name>
</gene>
<dbReference type="InterPro" id="IPR036259">
    <property type="entry name" value="MFS_trans_sf"/>
</dbReference>
<dbReference type="InterPro" id="IPR039672">
    <property type="entry name" value="MFS_2"/>
</dbReference>